<sequence length="116" mass="13694">MQIQYVLLYQRTIINSEIDKRREYQAMTLTNSSIPQHYTLDIEPEGRLTLPKEIQQILNLESGDRLILTLEDNGKLQLVSLKQQVKKLRGLLKDKSPDRNLVDELIQERRQEYLSE</sequence>
<name>K9ZC33_ANACC</name>
<dbReference type="Gene3D" id="2.10.260.10">
    <property type="match status" value="1"/>
</dbReference>
<dbReference type="PATRIC" id="fig|272123.3.peg.371"/>
<accession>K9ZC33</accession>
<dbReference type="SUPFAM" id="SSF89447">
    <property type="entry name" value="AbrB/MazE/MraZ-like"/>
    <property type="match status" value="1"/>
</dbReference>
<dbReference type="InterPro" id="IPR037914">
    <property type="entry name" value="SpoVT-AbrB_sf"/>
</dbReference>
<gene>
    <name evidence="3" type="ordered locus">Anacy_0343</name>
</gene>
<dbReference type="InterPro" id="IPR007159">
    <property type="entry name" value="SpoVT-AbrB_dom"/>
</dbReference>
<proteinExistence type="predicted"/>
<dbReference type="Pfam" id="PF04014">
    <property type="entry name" value="MazE_antitoxin"/>
    <property type="match status" value="1"/>
</dbReference>
<feature type="domain" description="SpoVT-AbrB" evidence="2">
    <location>
        <begin position="37"/>
        <end position="83"/>
    </location>
</feature>
<dbReference type="STRING" id="272123.Anacy_0343"/>
<evidence type="ECO:0000313" key="4">
    <source>
        <dbReference type="Proteomes" id="UP000010474"/>
    </source>
</evidence>
<reference evidence="4" key="1">
    <citation type="journal article" date="2013" name="Proc. Natl. Acad. Sci. U.S.A.">
        <title>Improving the coverage of the cyanobacterial phylum using diversity-driven genome sequencing.</title>
        <authorList>
            <person name="Shih P.M."/>
            <person name="Wu D."/>
            <person name="Latifi A."/>
            <person name="Axen S.D."/>
            <person name="Fewer D.P."/>
            <person name="Talla E."/>
            <person name="Calteau A."/>
            <person name="Cai F."/>
            <person name="Tandeau de Marsac N."/>
            <person name="Rippka R."/>
            <person name="Herdman M."/>
            <person name="Sivonen K."/>
            <person name="Coursin T."/>
            <person name="Laurent T."/>
            <person name="Goodwin L."/>
            <person name="Nolan M."/>
            <person name="Davenport K.W."/>
            <person name="Han C.S."/>
            <person name="Rubin E.M."/>
            <person name="Eisen J.A."/>
            <person name="Woyke T."/>
            <person name="Gugger M."/>
            <person name="Kerfeld C.A."/>
        </authorList>
    </citation>
    <scope>NUCLEOTIDE SEQUENCE [LARGE SCALE GENOMIC DNA]</scope>
    <source>
        <strain evidence="4">ATCC 27899 / PCC 7122</strain>
    </source>
</reference>
<dbReference type="eggNOG" id="COG2002">
    <property type="taxonomic scope" value="Bacteria"/>
</dbReference>
<dbReference type="AlphaFoldDB" id="K9ZC33"/>
<protein>
    <submittedName>
        <fullName evidence="3">SpoVT/AbrB domain-containing protein</fullName>
    </submittedName>
</protein>
<dbReference type="KEGG" id="acy:Anacy_0343"/>
<evidence type="ECO:0000256" key="1">
    <source>
        <dbReference type="PROSITE-ProRule" id="PRU01076"/>
    </source>
</evidence>
<organism evidence="3 4">
    <name type="scientific">Anabaena cylindrica (strain ATCC 27899 / PCC 7122)</name>
    <dbReference type="NCBI Taxonomy" id="272123"/>
    <lineage>
        <taxon>Bacteria</taxon>
        <taxon>Bacillati</taxon>
        <taxon>Cyanobacteriota</taxon>
        <taxon>Cyanophyceae</taxon>
        <taxon>Nostocales</taxon>
        <taxon>Nostocaceae</taxon>
        <taxon>Anabaena</taxon>
    </lineage>
</organism>
<dbReference type="GO" id="GO:0003677">
    <property type="term" value="F:DNA binding"/>
    <property type="evidence" value="ECO:0007669"/>
    <property type="project" value="UniProtKB-UniRule"/>
</dbReference>
<evidence type="ECO:0000259" key="2">
    <source>
        <dbReference type="PROSITE" id="PS51740"/>
    </source>
</evidence>
<dbReference type="Proteomes" id="UP000010474">
    <property type="component" value="Chromosome"/>
</dbReference>
<dbReference type="EMBL" id="CP003659">
    <property type="protein sequence ID" value="AFZ55945.1"/>
    <property type="molecule type" value="Genomic_DNA"/>
</dbReference>
<dbReference type="HOGENOM" id="CLU_158484_10_0_3"/>
<keyword evidence="1" id="KW-0238">DNA-binding</keyword>
<keyword evidence="4" id="KW-1185">Reference proteome</keyword>
<evidence type="ECO:0000313" key="3">
    <source>
        <dbReference type="EMBL" id="AFZ55945.1"/>
    </source>
</evidence>
<dbReference type="PROSITE" id="PS51740">
    <property type="entry name" value="SPOVT_ABRB"/>
    <property type="match status" value="1"/>
</dbReference>